<keyword evidence="3" id="KW-0732">Signal</keyword>
<dbReference type="InterPro" id="IPR036116">
    <property type="entry name" value="FN3_sf"/>
</dbReference>
<dbReference type="GO" id="GO:0007416">
    <property type="term" value="P:synapse assembly"/>
    <property type="evidence" value="ECO:0007669"/>
    <property type="project" value="TreeGrafter"/>
</dbReference>
<sequence length="160" mass="17761">MDPRGRMKTKGFVIRHKREYGQWEETKTSSKATSFTLQNLQCGTKYYVYVAAIGKNGEGEPSEVVTAKTEGSAPIAPHKDSFIVANSTSLIVNLRTWEDGGCGIKSFVVRYKRLHTTDWRMAASSSSQQQEKVIIRDLSPGTWYSIRVTAHNVAGSTVAE</sequence>
<dbReference type="GO" id="GO:0007156">
    <property type="term" value="P:homophilic cell adhesion via plasma membrane adhesion molecules"/>
    <property type="evidence" value="ECO:0007669"/>
    <property type="project" value="TreeGrafter"/>
</dbReference>
<evidence type="ECO:0000256" key="6">
    <source>
        <dbReference type="ARBA" id="ARBA00022989"/>
    </source>
</evidence>
<accession>A0A087UBK8</accession>
<comment type="subcellular location">
    <subcellularLocation>
        <location evidence="1">Membrane</location>
        <topology evidence="1">Single-pass membrane protein</topology>
    </subcellularLocation>
</comment>
<dbReference type="Proteomes" id="UP000054359">
    <property type="component" value="Unassembled WGS sequence"/>
</dbReference>
<dbReference type="PANTHER" id="PTHR13817:SF102">
    <property type="entry name" value="DOWN SYNDROME CELL ADHESION MOLECULE-LIKE PROTEIN DSCAM2"/>
    <property type="match status" value="1"/>
</dbReference>
<name>A0A087UBK8_STEMI</name>
<dbReference type="InterPro" id="IPR056754">
    <property type="entry name" value="DSCAM/DSCAML_C"/>
</dbReference>
<dbReference type="InterPro" id="IPR013783">
    <property type="entry name" value="Ig-like_fold"/>
</dbReference>
<proteinExistence type="predicted"/>
<keyword evidence="9" id="KW-0393">Immunoglobulin domain</keyword>
<keyword evidence="12" id="KW-1185">Reference proteome</keyword>
<evidence type="ECO:0000313" key="11">
    <source>
        <dbReference type="EMBL" id="KFM74747.1"/>
    </source>
</evidence>
<dbReference type="PROSITE" id="PS50853">
    <property type="entry name" value="FN3"/>
    <property type="match status" value="2"/>
</dbReference>
<evidence type="ECO:0000259" key="10">
    <source>
        <dbReference type="PROSITE" id="PS50853"/>
    </source>
</evidence>
<evidence type="ECO:0000256" key="2">
    <source>
        <dbReference type="ARBA" id="ARBA00022692"/>
    </source>
</evidence>
<evidence type="ECO:0000256" key="7">
    <source>
        <dbReference type="ARBA" id="ARBA00023136"/>
    </source>
</evidence>
<dbReference type="SUPFAM" id="SSF49265">
    <property type="entry name" value="Fibronectin type III"/>
    <property type="match status" value="1"/>
</dbReference>
<dbReference type="EMBL" id="KK119103">
    <property type="protein sequence ID" value="KFM74747.1"/>
    <property type="molecule type" value="Genomic_DNA"/>
</dbReference>
<organism evidence="11 12">
    <name type="scientific">Stegodyphus mimosarum</name>
    <name type="common">African social velvet spider</name>
    <dbReference type="NCBI Taxonomy" id="407821"/>
    <lineage>
        <taxon>Eukaryota</taxon>
        <taxon>Metazoa</taxon>
        <taxon>Ecdysozoa</taxon>
        <taxon>Arthropoda</taxon>
        <taxon>Chelicerata</taxon>
        <taxon>Arachnida</taxon>
        <taxon>Araneae</taxon>
        <taxon>Araneomorphae</taxon>
        <taxon>Entelegynae</taxon>
        <taxon>Eresoidea</taxon>
        <taxon>Eresidae</taxon>
        <taxon>Stegodyphus</taxon>
    </lineage>
</organism>
<dbReference type="OrthoDB" id="152385at2759"/>
<dbReference type="STRING" id="407821.A0A087UBK8"/>
<keyword evidence="6" id="KW-1133">Transmembrane helix</keyword>
<keyword evidence="8" id="KW-1015">Disulfide bond</keyword>
<evidence type="ECO:0000313" key="12">
    <source>
        <dbReference type="Proteomes" id="UP000054359"/>
    </source>
</evidence>
<dbReference type="Pfam" id="PF00041">
    <property type="entry name" value="fn3"/>
    <property type="match status" value="1"/>
</dbReference>
<dbReference type="SMART" id="SM00060">
    <property type="entry name" value="FN3"/>
    <property type="match status" value="1"/>
</dbReference>
<keyword evidence="7" id="KW-0472">Membrane</keyword>
<dbReference type="CDD" id="cd00063">
    <property type="entry name" value="FN3"/>
    <property type="match status" value="2"/>
</dbReference>
<reference evidence="11 12" key="1">
    <citation type="submission" date="2013-11" db="EMBL/GenBank/DDBJ databases">
        <title>Genome sequencing of Stegodyphus mimosarum.</title>
        <authorList>
            <person name="Bechsgaard J."/>
        </authorList>
    </citation>
    <scope>NUCLEOTIDE SEQUENCE [LARGE SCALE GENOMIC DNA]</scope>
</reference>
<keyword evidence="4" id="KW-0677">Repeat</keyword>
<evidence type="ECO:0000256" key="5">
    <source>
        <dbReference type="ARBA" id="ARBA00022889"/>
    </source>
</evidence>
<dbReference type="OMA" id="PGYILHY"/>
<feature type="domain" description="Fibronectin type-III" evidence="10">
    <location>
        <begin position="1"/>
        <end position="72"/>
    </location>
</feature>
<dbReference type="Gene3D" id="2.60.40.10">
    <property type="entry name" value="Immunoglobulins"/>
    <property type="match status" value="2"/>
</dbReference>
<evidence type="ECO:0000256" key="9">
    <source>
        <dbReference type="ARBA" id="ARBA00023319"/>
    </source>
</evidence>
<evidence type="ECO:0000256" key="1">
    <source>
        <dbReference type="ARBA" id="ARBA00004167"/>
    </source>
</evidence>
<keyword evidence="2" id="KW-0812">Transmembrane</keyword>
<keyword evidence="5" id="KW-0130">Cell adhesion</keyword>
<evidence type="ECO:0000256" key="3">
    <source>
        <dbReference type="ARBA" id="ARBA00022729"/>
    </source>
</evidence>
<dbReference type="GO" id="GO:0016020">
    <property type="term" value="C:membrane"/>
    <property type="evidence" value="ECO:0007669"/>
    <property type="project" value="UniProtKB-SubCell"/>
</dbReference>
<gene>
    <name evidence="11" type="ORF">X975_15109</name>
</gene>
<dbReference type="AlphaFoldDB" id="A0A087UBK8"/>
<protein>
    <submittedName>
        <fullName evidence="11">Down syndrome cell adhesion molecule-like protein Dscam2</fullName>
    </submittedName>
</protein>
<dbReference type="Pfam" id="PF25059">
    <property type="entry name" value="FN3_DSCAM-DSCAML_C"/>
    <property type="match status" value="1"/>
</dbReference>
<dbReference type="InterPro" id="IPR050964">
    <property type="entry name" value="Striated_Muscle_Regulatory"/>
</dbReference>
<evidence type="ECO:0000256" key="4">
    <source>
        <dbReference type="ARBA" id="ARBA00022737"/>
    </source>
</evidence>
<dbReference type="InterPro" id="IPR003961">
    <property type="entry name" value="FN3_dom"/>
</dbReference>
<dbReference type="PANTHER" id="PTHR13817">
    <property type="entry name" value="TITIN"/>
    <property type="match status" value="1"/>
</dbReference>
<feature type="domain" description="Fibronectin type-III" evidence="10">
    <location>
        <begin position="76"/>
        <end position="160"/>
    </location>
</feature>
<feature type="non-terminal residue" evidence="11">
    <location>
        <position position="160"/>
    </location>
</feature>
<evidence type="ECO:0000256" key="8">
    <source>
        <dbReference type="ARBA" id="ARBA00023157"/>
    </source>
</evidence>
<dbReference type="GO" id="GO:0045202">
    <property type="term" value="C:synapse"/>
    <property type="evidence" value="ECO:0007669"/>
    <property type="project" value="TreeGrafter"/>
</dbReference>